<feature type="transmembrane region" description="Helical" evidence="1">
    <location>
        <begin position="148"/>
        <end position="170"/>
    </location>
</feature>
<feature type="transmembrane region" description="Helical" evidence="1">
    <location>
        <begin position="375"/>
        <end position="393"/>
    </location>
</feature>
<feature type="transmembrane region" description="Helical" evidence="1">
    <location>
        <begin position="256"/>
        <end position="278"/>
    </location>
</feature>
<feature type="transmembrane region" description="Helical" evidence="1">
    <location>
        <begin position="444"/>
        <end position="463"/>
    </location>
</feature>
<feature type="transmembrane region" description="Helical" evidence="1">
    <location>
        <begin position="21"/>
        <end position="37"/>
    </location>
</feature>
<keyword evidence="1" id="KW-0812">Transmembrane</keyword>
<reference evidence="2 3" key="1">
    <citation type="submission" date="2018-11" db="EMBL/GenBank/DDBJ databases">
        <title>Whole genome sequence of Streptomyces paromomycinus NBRC 15454(T).</title>
        <authorList>
            <person name="Komaki H."/>
            <person name="Tamura T."/>
        </authorList>
    </citation>
    <scope>NUCLEOTIDE SEQUENCE [LARGE SCALE GENOMIC DNA]</scope>
    <source>
        <strain evidence="2 3">NBRC 15454</strain>
    </source>
</reference>
<feature type="transmembrane region" description="Helical" evidence="1">
    <location>
        <begin position="414"/>
        <end position="438"/>
    </location>
</feature>
<name>A0A401VYT7_STREY</name>
<sequence length="533" mass="58074">MLRTITGPAVADFRDRVRRPAYVVILAAAVALGYVAVPDSDAKWMIMQVGDHRGVYNSAYVGMVTALASGLWIMLGGFYIVRNSVERDRSTRVGQLVAATPLRTTAYLAGKFLSNLMLLSSMLGVLAITALVMQLARGESYDIDLYALWQPFFLVALPLAALTAACALLFETLPVLRTGFGNIVWFCVWLVIATVGQGPGQLLGGTGVYEVARSMYDDMVAQKIDMTGSFSLGLTYLDKPLGTFTWDGFTPTATYLLGRIALLLLAVAVAVLPALWFGRFDPARTWQRRERTPQPESAAGAFQPVFIDEVAGQTPASTRPAAILRTRPEPGGVTARIWAGEIRILLKGVPWWWWLGAAFLVLLGITAPLHGTSRVMLPLAWIWPIIIWSRLGTQRHEYAVETVLGAYPAVRRRMLAEWGAGLTITALAGIGPLIRMIIESETTGIASWIGGVLFIPSLALALGTLSRTHRLFQAVYLPLWYTVANGLPVFDYMGALRDSSELAAAQPPVTMTVAAVLLAIVFVTGTLRRYSRD</sequence>
<organism evidence="2 3">
    <name type="scientific">Streptomyces paromomycinus</name>
    <name type="common">Streptomyces rimosus subsp. paromomycinus</name>
    <dbReference type="NCBI Taxonomy" id="92743"/>
    <lineage>
        <taxon>Bacteria</taxon>
        <taxon>Bacillati</taxon>
        <taxon>Actinomycetota</taxon>
        <taxon>Actinomycetes</taxon>
        <taxon>Kitasatosporales</taxon>
        <taxon>Streptomycetaceae</taxon>
        <taxon>Streptomyces</taxon>
    </lineage>
</organism>
<evidence type="ECO:0000313" key="2">
    <source>
        <dbReference type="EMBL" id="GCD42240.1"/>
    </source>
</evidence>
<keyword evidence="1" id="KW-0472">Membrane</keyword>
<accession>A0A401VYT7</accession>
<gene>
    <name evidence="2" type="ORF">GKJPGBOP_01899</name>
</gene>
<evidence type="ECO:0000256" key="1">
    <source>
        <dbReference type="SAM" id="Phobius"/>
    </source>
</evidence>
<feature type="transmembrane region" description="Helical" evidence="1">
    <location>
        <begin position="508"/>
        <end position="527"/>
    </location>
</feature>
<dbReference type="Proteomes" id="UP000286746">
    <property type="component" value="Unassembled WGS sequence"/>
</dbReference>
<evidence type="ECO:0000313" key="3">
    <source>
        <dbReference type="Proteomes" id="UP000286746"/>
    </source>
</evidence>
<proteinExistence type="predicted"/>
<protein>
    <submittedName>
        <fullName evidence="2">Uncharacterized protein</fullName>
    </submittedName>
</protein>
<dbReference type="EMBL" id="BHZD01000001">
    <property type="protein sequence ID" value="GCD42240.1"/>
    <property type="molecule type" value="Genomic_DNA"/>
</dbReference>
<comment type="caution">
    <text evidence="2">The sequence shown here is derived from an EMBL/GenBank/DDBJ whole genome shotgun (WGS) entry which is preliminary data.</text>
</comment>
<feature type="transmembrane region" description="Helical" evidence="1">
    <location>
        <begin position="182"/>
        <end position="200"/>
    </location>
</feature>
<feature type="transmembrane region" description="Helical" evidence="1">
    <location>
        <begin position="112"/>
        <end position="136"/>
    </location>
</feature>
<keyword evidence="3" id="KW-1185">Reference proteome</keyword>
<dbReference type="RefSeq" id="WP_125053661.1">
    <property type="nucleotide sequence ID" value="NZ_BHZD01000001.1"/>
</dbReference>
<feature type="transmembrane region" description="Helical" evidence="1">
    <location>
        <begin position="57"/>
        <end position="81"/>
    </location>
</feature>
<feature type="transmembrane region" description="Helical" evidence="1">
    <location>
        <begin position="351"/>
        <end position="369"/>
    </location>
</feature>
<feature type="transmembrane region" description="Helical" evidence="1">
    <location>
        <begin position="475"/>
        <end position="496"/>
    </location>
</feature>
<keyword evidence="1" id="KW-1133">Transmembrane helix</keyword>
<dbReference type="AlphaFoldDB" id="A0A401VYT7"/>